<evidence type="ECO:0000259" key="1">
    <source>
        <dbReference type="Pfam" id="PF03417"/>
    </source>
</evidence>
<comment type="caution">
    <text evidence="2">The sequence shown here is derived from an EMBL/GenBank/DDBJ whole genome shotgun (WGS) entry which is preliminary data.</text>
</comment>
<sequence length="324" mass="35003">MALEKTFRAVAVGDGGDGRWAAAAGAAWPEAEKWLTDEGRTAAGADAARRLFDTRLPELVPVLERLAAQLDRGRLGETFLTQAAFRPFFAGCTQAAFDGVLLRNYDFPPEEVEGTFVSSNFLRPVIGSQDGMWGLLDGMNDAGLAVSLTFGGRLVHGPGFAVLIVVRYLLETCDTVDEALAALRRTPVALAQNLTLVDRERAVTVHLGPDVEPTEAEGGALACAANHQHLPVPEEQERVTNTGERLAAVRAVAESGDPGAVRRALLRPPLYRYGHEDAGGTVYTAEYRPAEGRVTYRWPGEEPWELSFDAFAEGSRTVTLGRRS</sequence>
<evidence type="ECO:0000313" key="3">
    <source>
        <dbReference type="Proteomes" id="UP001183420"/>
    </source>
</evidence>
<keyword evidence="3" id="KW-1185">Reference proteome</keyword>
<gene>
    <name evidence="2" type="ORF">RNC47_14880</name>
</gene>
<proteinExistence type="predicted"/>
<dbReference type="InterPro" id="IPR047794">
    <property type="entry name" value="C45_proenzyme-like"/>
</dbReference>
<dbReference type="InterPro" id="IPR005079">
    <property type="entry name" value="Peptidase_C45_hydrolase"/>
</dbReference>
<dbReference type="RefSeq" id="WP_311599033.1">
    <property type="nucleotide sequence ID" value="NZ_JAVREM010000015.1"/>
</dbReference>
<feature type="domain" description="Peptidase C45 hydrolase" evidence="1">
    <location>
        <begin position="100"/>
        <end position="300"/>
    </location>
</feature>
<dbReference type="SUPFAM" id="SSF56235">
    <property type="entry name" value="N-terminal nucleophile aminohydrolases (Ntn hydrolases)"/>
    <property type="match status" value="1"/>
</dbReference>
<dbReference type="InterPro" id="IPR029055">
    <property type="entry name" value="Ntn_hydrolases_N"/>
</dbReference>
<protein>
    <submittedName>
        <fullName evidence="2">C45 family peptidase</fullName>
    </submittedName>
</protein>
<dbReference type="Proteomes" id="UP001183420">
    <property type="component" value="Unassembled WGS sequence"/>
</dbReference>
<dbReference type="Gene3D" id="3.60.60.10">
    <property type="entry name" value="Penicillin V Acylase, Chain A"/>
    <property type="match status" value="1"/>
</dbReference>
<evidence type="ECO:0000313" key="2">
    <source>
        <dbReference type="EMBL" id="MDT0319621.1"/>
    </source>
</evidence>
<reference evidence="3" key="1">
    <citation type="submission" date="2023-07" db="EMBL/GenBank/DDBJ databases">
        <title>30 novel species of actinomycetes from the DSMZ collection.</title>
        <authorList>
            <person name="Nouioui I."/>
        </authorList>
    </citation>
    <scope>NUCLEOTIDE SEQUENCE [LARGE SCALE GENOMIC DNA]</scope>
    <source>
        <strain evidence="3">DSM 44918</strain>
    </source>
</reference>
<dbReference type="EMBL" id="JAVREM010000015">
    <property type="protein sequence ID" value="MDT0319621.1"/>
    <property type="molecule type" value="Genomic_DNA"/>
</dbReference>
<organism evidence="2 3">
    <name type="scientific">Streptomyces millisiae</name>
    <dbReference type="NCBI Taxonomy" id="3075542"/>
    <lineage>
        <taxon>Bacteria</taxon>
        <taxon>Bacillati</taxon>
        <taxon>Actinomycetota</taxon>
        <taxon>Actinomycetes</taxon>
        <taxon>Kitasatosporales</taxon>
        <taxon>Streptomycetaceae</taxon>
        <taxon>Streptomyces</taxon>
    </lineage>
</organism>
<accession>A0ABU2LPV3</accession>
<dbReference type="Pfam" id="PF03417">
    <property type="entry name" value="AAT"/>
    <property type="match status" value="1"/>
</dbReference>
<name>A0ABU2LPV3_9ACTN</name>
<dbReference type="NCBIfam" id="NF040521">
    <property type="entry name" value="C45_proenzyme"/>
    <property type="match status" value="1"/>
</dbReference>